<feature type="domain" description="EDRF1 TPR repeats region" evidence="3">
    <location>
        <begin position="862"/>
        <end position="1250"/>
    </location>
</feature>
<dbReference type="GO" id="GO:0045893">
    <property type="term" value="P:positive regulation of DNA-templated transcription"/>
    <property type="evidence" value="ECO:0007669"/>
    <property type="project" value="TreeGrafter"/>
</dbReference>
<sequence length="1589" mass="179417">MEETGSNDDNPKPRDAEFPLTDMRNWQLIPSANESPVKSTAVVKYSAVQRAASFARLQCNTDLNLPPSNWLTSSAESYGLQHVPTHSTGFSSFRLAHMFPDCVGQVDVVSDAENIKKLLKIPYSRGAVSMIVHRVDNTLLIDDFDVHKLLLQQSKSDWEWLREFLLNHVFQSMSIKDKGLVPSHHRRSALQSRHLVSKFLHHSLAATNPPPPPPLLEPASQLPVSTAAGPPLPEPKATEELPGSGSKDHKFLRNVVWNFEDLQMLLGTDMPIFGGPSHPCISLRLCDMAKPISVLTGIDYWLDNLMSNVPEVVMCFHLDGIVKRYELVKTEDLPYFNESKFSPKVIRDVAQNILSFLKTNAAKAGHTYWLFKGRDDDFVKLYDLTSLCSETVDEKGQNPFTVPVAMLLYRVARNMKHSVEGQYKRSTIAVLLENCVRLLDAQKYPQIVTSAHFMLSDLFIPATLDPAKPVFDDELDDEEKQEGNENLNNTSTKSLYKKKDQNETKSSRKKTRHSSLIHSSDSETEDMNDEKEYEKGKVFKDYPRNSLTTVMSLNLLNSDIDPKNEIDDDEADKFPKPPPLASSVPERCVLALKHIAIGLQCLLYFGQSEDKGSSNEQKKQEDEEAPQMAKPFEPIPMPYAPLKKNDKKEEIDKQSKSKKNKSNKNANKSSSEDKNSKNGADGIKQLLCPVPAGCMPTWQTPDANDNVSWNVHLKTLLYEKACLVYATLAEHAYASERYGKAVQMVGRVLRCREVLDRLVSPSHSNRVQRGGLESYLLGRAGDCCFMMVQDWPQIELHRRDLVSNTGVDAEVEHEMFRDCPELDSAELSLLPEKLETMEQMLKTGLACYERGLALSPELLNFHRRIGNVHNELGCLYMSQAQVRYDDAVKRMNLTYDRMDPILKTSFRAKFDLSLSHLEAGLRSFETVNDKANLALLYSNTGRLLRLCAHFYAPAGADPKEHFFHERSFYNRSLTNYQQALANLGQRKGHEDIWDAVLWELSTALYNMAILAVESPAPHVKTADDAIRMAIDYVHRALKYCDLDTPGIRLPVYQFRAAVLHHRLASLHHNSYRATFEKDERHARAALQSCRLHYDKACDIYLMIEHYHEFLSVLLEKIALTEFIATNSSTPSAKLRFTKEALEMIFNAVPKLIGFTDRTDAQKAAGDAPNLSNEKPSEVDEDDRDLGLLKRFEQRLQRNLLLATKLSSQCTKKEYAAQEPIYKSLYALSLRVAPDPEDKREAVIALVKNLIDICCKIESIYKSKLNKMANSSDRSDSEDMDVDGTFNNTQDTQDSSQRGSSDVGDDPPNANLTDIYANQYDEVQRMLQEGATSSASVERVGQLLKKNAVLCQKERKVRESLFGSSVLSICAQLSRNQAQALDTNLSSFDVEAFADGIINAVIDREGGEATLDWKMLGPKATRLFHRAPVMSYLYGSFKAEELPRKEPKERVARRQGARSAAEKQPEKVTNVQATDEGNDRAVQHLKKVLKRKFRENGDQPISFFECVLDPTSFHRTVENIFHLSFLMKNNFCAVRQVNGGLPYIHPISPAEVGELQKGKKLQCIASISPEMWKTLIQVFEIRQPMVPPLT</sequence>
<dbReference type="PANTHER" id="PTHR15000:SF1">
    <property type="entry name" value="ERYTHROID DIFFERENTIATION-RELATED FACTOR 1"/>
    <property type="match status" value="1"/>
</dbReference>
<dbReference type="Proteomes" id="UP001219518">
    <property type="component" value="Unassembled WGS sequence"/>
</dbReference>
<feature type="region of interest" description="Disordered" evidence="1">
    <location>
        <begin position="1266"/>
        <end position="1312"/>
    </location>
</feature>
<evidence type="ECO:0000313" key="6">
    <source>
        <dbReference type="Proteomes" id="UP001219518"/>
    </source>
</evidence>
<dbReference type="Pfam" id="PF23788">
    <property type="entry name" value="EDRF1_N"/>
    <property type="match status" value="2"/>
</dbReference>
<proteinExistence type="predicted"/>
<feature type="compositionally biased region" description="Basic and acidic residues" evidence="1">
    <location>
        <begin position="497"/>
        <end position="506"/>
    </location>
</feature>
<dbReference type="InterPro" id="IPR056582">
    <property type="entry name" value="EDRF1_N"/>
</dbReference>
<feature type="domain" description="EDRF1 N-terminal" evidence="4">
    <location>
        <begin position="37"/>
        <end position="205"/>
    </location>
</feature>
<feature type="compositionally biased region" description="Polar residues" evidence="1">
    <location>
        <begin position="1284"/>
        <end position="1299"/>
    </location>
</feature>
<feature type="region of interest" description="Disordered" evidence="1">
    <location>
        <begin position="609"/>
        <end position="680"/>
    </location>
</feature>
<reference evidence="5" key="1">
    <citation type="submission" date="2021-07" db="EMBL/GenBank/DDBJ databases">
        <authorList>
            <person name="Catto M.A."/>
            <person name="Jacobson A."/>
            <person name="Kennedy G."/>
            <person name="Labadie P."/>
            <person name="Hunt B.G."/>
            <person name="Srinivasan R."/>
        </authorList>
    </citation>
    <scope>NUCLEOTIDE SEQUENCE</scope>
    <source>
        <strain evidence="5">PL_HMW_Pooled</strain>
        <tissue evidence="5">Head</tissue>
    </source>
</reference>
<dbReference type="InterPro" id="IPR056583">
    <property type="entry name" value="EDRF1_TPR"/>
</dbReference>
<feature type="domain" description="Non-structural maintenance of chromosome element 4 C-terminal" evidence="2">
    <location>
        <begin position="1499"/>
        <end position="1585"/>
    </location>
</feature>
<comment type="caution">
    <text evidence="5">The sequence shown here is derived from an EMBL/GenBank/DDBJ whole genome shotgun (WGS) entry which is preliminary data.</text>
</comment>
<accession>A0AAE1LUF3</accession>
<reference evidence="5" key="2">
    <citation type="journal article" date="2023" name="BMC Genomics">
        <title>Pest status, molecular evolution, and epigenetic factors derived from the genome assembly of Frankliniella fusca, a thysanopteran phytovirus vector.</title>
        <authorList>
            <person name="Catto M.A."/>
            <person name="Labadie P.E."/>
            <person name="Jacobson A.L."/>
            <person name="Kennedy G.G."/>
            <person name="Srinivasan R."/>
            <person name="Hunt B.G."/>
        </authorList>
    </citation>
    <scope>NUCLEOTIDE SEQUENCE</scope>
    <source>
        <strain evidence="5">PL_HMW_Pooled</strain>
    </source>
</reference>
<gene>
    <name evidence="5" type="ORF">KUF71_024129</name>
</gene>
<feature type="region of interest" description="Disordered" evidence="1">
    <location>
        <begin position="207"/>
        <end position="246"/>
    </location>
</feature>
<dbReference type="EMBL" id="JAHWGI010001412">
    <property type="protein sequence ID" value="KAK3930772.1"/>
    <property type="molecule type" value="Genomic_DNA"/>
</dbReference>
<dbReference type="InterPro" id="IPR011990">
    <property type="entry name" value="TPR-like_helical_dom_sf"/>
</dbReference>
<feature type="domain" description="EDRF1 N-terminal" evidence="4">
    <location>
        <begin position="249"/>
        <end position="478"/>
    </location>
</feature>
<dbReference type="PANTHER" id="PTHR15000">
    <property type="entry name" value="ERYTHROID DIFFERENTIATION-RELATED FACTOR 1"/>
    <property type="match status" value="1"/>
</dbReference>
<feature type="compositionally biased region" description="Basic and acidic residues" evidence="1">
    <location>
        <begin position="609"/>
        <end position="621"/>
    </location>
</feature>
<protein>
    <submittedName>
        <fullName evidence="5">Erythroid differentiation-related factor 1</fullName>
    </submittedName>
</protein>
<evidence type="ECO:0000259" key="3">
    <source>
        <dbReference type="Pfam" id="PF23723"/>
    </source>
</evidence>
<name>A0AAE1LUF3_9NEOP</name>
<dbReference type="Pfam" id="PF08743">
    <property type="entry name" value="Nse4_C"/>
    <property type="match status" value="1"/>
</dbReference>
<dbReference type="Pfam" id="PF23723">
    <property type="entry name" value="TPR_EDRF1"/>
    <property type="match status" value="1"/>
</dbReference>
<feature type="region of interest" description="Disordered" evidence="1">
    <location>
        <begin position="559"/>
        <end position="581"/>
    </location>
</feature>
<organism evidence="5 6">
    <name type="scientific">Frankliniella fusca</name>
    <dbReference type="NCBI Taxonomy" id="407009"/>
    <lineage>
        <taxon>Eukaryota</taxon>
        <taxon>Metazoa</taxon>
        <taxon>Ecdysozoa</taxon>
        <taxon>Arthropoda</taxon>
        <taxon>Hexapoda</taxon>
        <taxon>Insecta</taxon>
        <taxon>Pterygota</taxon>
        <taxon>Neoptera</taxon>
        <taxon>Paraneoptera</taxon>
        <taxon>Thysanoptera</taxon>
        <taxon>Terebrantia</taxon>
        <taxon>Thripoidea</taxon>
        <taxon>Thripidae</taxon>
        <taxon>Frankliniella</taxon>
    </lineage>
</organism>
<feature type="region of interest" description="Disordered" evidence="1">
    <location>
        <begin position="1443"/>
        <end position="1474"/>
    </location>
</feature>
<feature type="compositionally biased region" description="Polar residues" evidence="1">
    <location>
        <begin position="484"/>
        <end position="494"/>
    </location>
</feature>
<evidence type="ECO:0000259" key="2">
    <source>
        <dbReference type="Pfam" id="PF08743"/>
    </source>
</evidence>
<evidence type="ECO:0000256" key="1">
    <source>
        <dbReference type="SAM" id="MobiDB-lite"/>
    </source>
</evidence>
<evidence type="ECO:0000259" key="4">
    <source>
        <dbReference type="Pfam" id="PF23788"/>
    </source>
</evidence>
<dbReference type="InterPro" id="IPR014854">
    <property type="entry name" value="Nse4_C"/>
</dbReference>
<evidence type="ECO:0000313" key="5">
    <source>
        <dbReference type="EMBL" id="KAK3930772.1"/>
    </source>
</evidence>
<dbReference type="Gene3D" id="1.25.40.10">
    <property type="entry name" value="Tetratricopeptide repeat domain"/>
    <property type="match status" value="1"/>
</dbReference>
<feature type="compositionally biased region" description="Basic and acidic residues" evidence="1">
    <location>
        <begin position="643"/>
        <end position="655"/>
    </location>
</feature>
<feature type="region of interest" description="Disordered" evidence="1">
    <location>
        <begin position="1"/>
        <end position="21"/>
    </location>
</feature>
<feature type="region of interest" description="Disordered" evidence="1">
    <location>
        <begin position="475"/>
        <end position="533"/>
    </location>
</feature>
<keyword evidence="6" id="KW-1185">Reference proteome</keyword>